<keyword evidence="2" id="KW-0472">Membrane</keyword>
<proteinExistence type="predicted"/>
<organism evidence="3 4">
    <name type="scientific">Acetobacterium woodii (strain ATCC 29683 / DSM 1030 / JCM 2381 / KCTC 1655 / WB1)</name>
    <dbReference type="NCBI Taxonomy" id="931626"/>
    <lineage>
        <taxon>Bacteria</taxon>
        <taxon>Bacillati</taxon>
        <taxon>Bacillota</taxon>
        <taxon>Clostridia</taxon>
        <taxon>Eubacteriales</taxon>
        <taxon>Eubacteriaceae</taxon>
        <taxon>Acetobacterium</taxon>
    </lineage>
</organism>
<dbReference type="EMBL" id="CP002987">
    <property type="protein sequence ID" value="AFA47925.1"/>
    <property type="molecule type" value="Genomic_DNA"/>
</dbReference>
<dbReference type="KEGG" id="awo:Awo_c11410"/>
<accession>H6LDF3</accession>
<keyword evidence="4" id="KW-1185">Reference proteome</keyword>
<evidence type="ECO:0000313" key="4">
    <source>
        <dbReference type="Proteomes" id="UP000007177"/>
    </source>
</evidence>
<dbReference type="RefSeq" id="WP_014355528.1">
    <property type="nucleotide sequence ID" value="NC_016894.1"/>
</dbReference>
<dbReference type="OrthoDB" id="1778601at2"/>
<gene>
    <name evidence="3" type="ordered locus">Awo_c11410</name>
</gene>
<keyword evidence="2" id="KW-1133">Transmembrane helix</keyword>
<dbReference type="Proteomes" id="UP000007177">
    <property type="component" value="Chromosome"/>
</dbReference>
<dbReference type="AlphaFoldDB" id="H6LDF3"/>
<evidence type="ECO:0000256" key="1">
    <source>
        <dbReference type="SAM" id="MobiDB-lite"/>
    </source>
</evidence>
<reference evidence="4" key="1">
    <citation type="submission" date="2011-07" db="EMBL/GenBank/DDBJ databases">
        <title>Complete genome sequence of Acetobacterium woodii.</title>
        <authorList>
            <person name="Poehlein A."/>
            <person name="Schmidt S."/>
            <person name="Kaster A.-K."/>
            <person name="Goenrich M."/>
            <person name="Vollmers J."/>
            <person name="Thuermer A."/>
            <person name="Gottschalk G."/>
            <person name="Thauer R.K."/>
            <person name="Daniel R."/>
            <person name="Mueller V."/>
        </authorList>
    </citation>
    <scope>NUCLEOTIDE SEQUENCE [LARGE SCALE GENOMIC DNA]</scope>
    <source>
        <strain evidence="4">ATCC 29683 / DSM 1030 / JCM 2381 / KCTC 1655 / WB1</strain>
    </source>
</reference>
<sequence>MKEKLMAMSNWFVKTTVKQKITLGVCTVAVFSMVGLGIYQLIPNQSDGLNLDGTNKTNVTVNEINEAQAAEAEKLANTAAETTPVESVSQTQNEATNVVSNTTTVNTPTTTEDVYIADDGAHYESEPVYSEPAYEEPVYEEPAAASDGGWDGDLGGDGASEWQLSDDAGEYGTGISN</sequence>
<keyword evidence="2" id="KW-0812">Transmembrane</keyword>
<feature type="transmembrane region" description="Helical" evidence="2">
    <location>
        <begin position="21"/>
        <end position="42"/>
    </location>
</feature>
<evidence type="ECO:0000313" key="3">
    <source>
        <dbReference type="EMBL" id="AFA47925.1"/>
    </source>
</evidence>
<reference evidence="3 4" key="2">
    <citation type="journal article" date="2012" name="PLoS ONE">
        <title>An ancient pathway combining carbon dioxide fixation with the generation and utilization of a sodium ion gradient for ATP synthesis.</title>
        <authorList>
            <person name="Poehlein A."/>
            <person name="Schmidt S."/>
            <person name="Kaster A.K."/>
            <person name="Goenrich M."/>
            <person name="Vollmers J."/>
            <person name="Thurmer A."/>
            <person name="Bertsch J."/>
            <person name="Schuchmann K."/>
            <person name="Voigt B."/>
            <person name="Hecker M."/>
            <person name="Daniel R."/>
            <person name="Thauer R.K."/>
            <person name="Gottschalk G."/>
            <person name="Muller V."/>
        </authorList>
    </citation>
    <scope>NUCLEOTIDE SEQUENCE [LARGE SCALE GENOMIC DNA]</scope>
    <source>
        <strain evidence="4">ATCC 29683 / DSM 1030 / JCM 2381 / KCTC 1655 / WB1</strain>
    </source>
</reference>
<protein>
    <submittedName>
        <fullName evidence="3">Uncharacterized protein</fullName>
    </submittedName>
</protein>
<dbReference type="STRING" id="931626.Awo_c11410"/>
<feature type="region of interest" description="Disordered" evidence="1">
    <location>
        <begin position="130"/>
        <end position="177"/>
    </location>
</feature>
<dbReference type="HOGENOM" id="CLU_1514708_0_0_9"/>
<name>H6LDF3_ACEWD</name>
<evidence type="ECO:0000256" key="2">
    <source>
        <dbReference type="SAM" id="Phobius"/>
    </source>
</evidence>
<feature type="compositionally biased region" description="Gly residues" evidence="1">
    <location>
        <begin position="149"/>
        <end position="158"/>
    </location>
</feature>